<evidence type="ECO:0000313" key="2">
    <source>
        <dbReference type="EMBL" id="SFD19184.1"/>
    </source>
</evidence>
<keyword evidence="1" id="KW-1133">Transmembrane helix</keyword>
<keyword evidence="3" id="KW-1185">Reference proteome</keyword>
<accession>A0A1I1QAL9</accession>
<organism evidence="2 3">
    <name type="scientific">Klenkia taihuensis</name>
    <dbReference type="NCBI Taxonomy" id="1225127"/>
    <lineage>
        <taxon>Bacteria</taxon>
        <taxon>Bacillati</taxon>
        <taxon>Actinomycetota</taxon>
        <taxon>Actinomycetes</taxon>
        <taxon>Geodermatophilales</taxon>
        <taxon>Geodermatophilaceae</taxon>
        <taxon>Klenkia</taxon>
    </lineage>
</organism>
<gene>
    <name evidence="2" type="ORF">SAMN05661030_2689</name>
</gene>
<reference evidence="3" key="1">
    <citation type="submission" date="2016-10" db="EMBL/GenBank/DDBJ databases">
        <authorList>
            <person name="Varghese N."/>
            <person name="Submissions S."/>
        </authorList>
    </citation>
    <scope>NUCLEOTIDE SEQUENCE [LARGE SCALE GENOMIC DNA]</scope>
    <source>
        <strain evidence="3">DSM 45962</strain>
    </source>
</reference>
<dbReference type="Proteomes" id="UP000199022">
    <property type="component" value="Unassembled WGS sequence"/>
</dbReference>
<protein>
    <submittedName>
        <fullName evidence="2">Uncharacterized protein</fullName>
    </submittedName>
</protein>
<proteinExistence type="predicted"/>
<dbReference type="RefSeq" id="WP_091559655.1">
    <property type="nucleotide sequence ID" value="NZ_BNAC01000001.1"/>
</dbReference>
<feature type="transmembrane region" description="Helical" evidence="1">
    <location>
        <begin position="58"/>
        <end position="83"/>
    </location>
</feature>
<evidence type="ECO:0000256" key="1">
    <source>
        <dbReference type="SAM" id="Phobius"/>
    </source>
</evidence>
<evidence type="ECO:0000313" key="3">
    <source>
        <dbReference type="Proteomes" id="UP000199022"/>
    </source>
</evidence>
<name>A0A1I1QAL9_9ACTN</name>
<dbReference type="EMBL" id="FOMD01000003">
    <property type="protein sequence ID" value="SFD19184.1"/>
    <property type="molecule type" value="Genomic_DNA"/>
</dbReference>
<keyword evidence="1" id="KW-0812">Transmembrane</keyword>
<dbReference type="STRING" id="1225127.SAMN05661030_2689"/>
<sequence length="103" mass="10651">MNRPPRPRRHGAAIASGWVLGALAALPALAIAPWMLIGLMVGIDGRNISSGEPGPTDWGAILVCSTALLVCVAGPVLVGWGSCRLLDLALRGRSGQPGHQLPR</sequence>
<dbReference type="OrthoDB" id="9937972at2"/>
<dbReference type="AlphaFoldDB" id="A0A1I1QAL9"/>
<feature type="transmembrane region" description="Helical" evidence="1">
    <location>
        <begin position="12"/>
        <end position="38"/>
    </location>
</feature>
<keyword evidence="1" id="KW-0472">Membrane</keyword>